<dbReference type="OrthoDB" id="266140at2"/>
<dbReference type="AlphaFoldDB" id="A0A255XTD3"/>
<proteinExistence type="inferred from homology"/>
<comment type="similarity">
    <text evidence="1">Belongs to the peptidase S49 family.</text>
</comment>
<dbReference type="EMBL" id="NOXS01000029">
    <property type="protein sequence ID" value="OYQ20228.1"/>
    <property type="molecule type" value="Genomic_DNA"/>
</dbReference>
<gene>
    <name evidence="7" type="ORF">CHR90_05835</name>
</gene>
<reference evidence="7 8" key="1">
    <citation type="submission" date="2017-07" db="EMBL/GenBank/DDBJ databases">
        <title>Elstera cyanobacteriorum sp. nov., a novel bacterium isolated from cyanobacterial aggregates in a eutrophic lake.</title>
        <authorList>
            <person name="Cai H."/>
        </authorList>
    </citation>
    <scope>NUCLEOTIDE SEQUENCE [LARGE SCALE GENOMIC DNA]</scope>
    <source>
        <strain evidence="7 8">TH019</strain>
    </source>
</reference>
<dbReference type="Gene3D" id="3.90.226.10">
    <property type="entry name" value="2-enoyl-CoA Hydratase, Chain A, domain 1"/>
    <property type="match status" value="1"/>
</dbReference>
<accession>A0A255XTD3</accession>
<dbReference type="PANTHER" id="PTHR33209:SF1">
    <property type="entry name" value="PEPTIDASE S49 DOMAIN-CONTAINING PROTEIN"/>
    <property type="match status" value="1"/>
</dbReference>
<dbReference type="InterPro" id="IPR002142">
    <property type="entry name" value="Peptidase_S49"/>
</dbReference>
<dbReference type="InterPro" id="IPR033855">
    <property type="entry name" value="Protein_C"/>
</dbReference>
<dbReference type="SUPFAM" id="SSF52096">
    <property type="entry name" value="ClpP/crotonase"/>
    <property type="match status" value="1"/>
</dbReference>
<evidence type="ECO:0000313" key="7">
    <source>
        <dbReference type="EMBL" id="OYQ20228.1"/>
    </source>
</evidence>
<dbReference type="Gene3D" id="6.20.330.10">
    <property type="match status" value="1"/>
</dbReference>
<keyword evidence="2" id="KW-0645">Protease</keyword>
<feature type="region of interest" description="Disordered" evidence="5">
    <location>
        <begin position="406"/>
        <end position="447"/>
    </location>
</feature>
<keyword evidence="4" id="KW-0720">Serine protease</keyword>
<protein>
    <recommendedName>
        <fullName evidence="6">Peptidase S49 domain-containing protein</fullName>
    </recommendedName>
</protein>
<keyword evidence="8" id="KW-1185">Reference proteome</keyword>
<comment type="caution">
    <text evidence="7">The sequence shown here is derived from an EMBL/GenBank/DDBJ whole genome shotgun (WGS) entry which is preliminary data.</text>
</comment>
<evidence type="ECO:0000259" key="6">
    <source>
        <dbReference type="Pfam" id="PF01343"/>
    </source>
</evidence>
<evidence type="ECO:0000313" key="8">
    <source>
        <dbReference type="Proteomes" id="UP000216361"/>
    </source>
</evidence>
<dbReference type="CDD" id="cd07022">
    <property type="entry name" value="S49_Sppa_36K_type"/>
    <property type="match status" value="1"/>
</dbReference>
<dbReference type="PANTHER" id="PTHR33209">
    <property type="entry name" value="PROTEASE 4"/>
    <property type="match status" value="1"/>
</dbReference>
<dbReference type="GO" id="GO:0008236">
    <property type="term" value="F:serine-type peptidase activity"/>
    <property type="evidence" value="ECO:0007669"/>
    <property type="project" value="UniProtKB-KW"/>
</dbReference>
<feature type="domain" description="Peptidase S49" evidence="6">
    <location>
        <begin position="164"/>
        <end position="310"/>
    </location>
</feature>
<evidence type="ECO:0000256" key="4">
    <source>
        <dbReference type="ARBA" id="ARBA00022825"/>
    </source>
</evidence>
<feature type="compositionally biased region" description="Low complexity" evidence="5">
    <location>
        <begin position="320"/>
        <end position="333"/>
    </location>
</feature>
<dbReference type="Pfam" id="PF01343">
    <property type="entry name" value="Peptidase_S49"/>
    <property type="match status" value="1"/>
</dbReference>
<dbReference type="InterPro" id="IPR029045">
    <property type="entry name" value="ClpP/crotonase-like_dom_sf"/>
</dbReference>
<evidence type="ECO:0000256" key="5">
    <source>
        <dbReference type="SAM" id="MobiDB-lite"/>
    </source>
</evidence>
<evidence type="ECO:0000256" key="3">
    <source>
        <dbReference type="ARBA" id="ARBA00022801"/>
    </source>
</evidence>
<evidence type="ECO:0000256" key="1">
    <source>
        <dbReference type="ARBA" id="ARBA00008683"/>
    </source>
</evidence>
<dbReference type="GO" id="GO:0006508">
    <property type="term" value="P:proteolysis"/>
    <property type="evidence" value="ECO:0007669"/>
    <property type="project" value="UniProtKB-KW"/>
</dbReference>
<sequence length="447" mass="46478">MSKPSTPNSRPTGNGRLTWACPIAASPSRRKETDMDWRLTGLREMILHEAAQPSLIGLPARMAAAPAGHRLGWQDENFSDDPDDTRWYGPPPWVPDSEGIITLRVRGLLVPTGLWYCDYLTSYDAIDLVISRAEARGDVRGVLMLVDSPGGAAAGCFSCSERLRSSPLPIAAAAAPEAYSGGYALACAADRLFVPKDGGLGSIGVIQVHQEISRMLTEAGVTTTVFRAGERKARPNMLEPLDDTDRADIKTEISAVWSDFIGLVAAHRGLSSTKIQGLQARCLSGPAAVSAGLADALGGAPQARDWLKTQIGDTSMSNPAGGAAPGASAGTAADSQSLSDRLAAQIAAAREEGRKEGVAAERERAAGIVALCDVAQMPKRAAGLITDGSALEAAAVSLQRARADASDAAGGPVDSGQPGTGQGLAGSPLKMGMAEFSRRKREGQNNG</sequence>
<evidence type="ECO:0000256" key="2">
    <source>
        <dbReference type="ARBA" id="ARBA00022670"/>
    </source>
</evidence>
<keyword evidence="3" id="KW-0378">Hydrolase</keyword>
<dbReference type="Proteomes" id="UP000216361">
    <property type="component" value="Unassembled WGS sequence"/>
</dbReference>
<name>A0A255XTD3_9PROT</name>
<feature type="region of interest" description="Disordered" evidence="5">
    <location>
        <begin position="312"/>
        <end position="335"/>
    </location>
</feature>
<organism evidence="7 8">
    <name type="scientific">Elstera cyanobacteriorum</name>
    <dbReference type="NCBI Taxonomy" id="2022747"/>
    <lineage>
        <taxon>Bacteria</taxon>
        <taxon>Pseudomonadati</taxon>
        <taxon>Pseudomonadota</taxon>
        <taxon>Alphaproteobacteria</taxon>
        <taxon>Rhodospirillales</taxon>
        <taxon>Rhodospirillaceae</taxon>
        <taxon>Elstera</taxon>
    </lineage>
</organism>